<dbReference type="InterPro" id="IPR016287">
    <property type="entry name" value="Beta_agarase"/>
</dbReference>
<reference evidence="7" key="2">
    <citation type="submission" date="2020-09" db="EMBL/GenBank/DDBJ databases">
        <authorList>
            <person name="Sun Q."/>
            <person name="Kim S."/>
        </authorList>
    </citation>
    <scope>NUCLEOTIDE SEQUENCE</scope>
    <source>
        <strain evidence="7">KCTC 32337</strain>
    </source>
</reference>
<dbReference type="Pfam" id="PF00722">
    <property type="entry name" value="Glyco_hydro_16"/>
    <property type="match status" value="1"/>
</dbReference>
<dbReference type="CDD" id="cd02178">
    <property type="entry name" value="GH16_beta_agarase"/>
    <property type="match status" value="1"/>
</dbReference>
<dbReference type="PANTHER" id="PTHR10963">
    <property type="entry name" value="GLYCOSYL HYDROLASE-RELATED"/>
    <property type="match status" value="1"/>
</dbReference>
<dbReference type="InterPro" id="IPR000757">
    <property type="entry name" value="Beta-glucanase-like"/>
</dbReference>
<feature type="domain" description="GH16" evidence="6">
    <location>
        <begin position="21"/>
        <end position="284"/>
    </location>
</feature>
<proteinExistence type="inferred from homology"/>
<keyword evidence="2 5" id="KW-0732">Signal</keyword>
<feature type="chain" id="PRO_5034232476" description="GH16 domain-containing protein" evidence="5">
    <location>
        <begin position="27"/>
        <end position="284"/>
    </location>
</feature>
<reference evidence="7" key="1">
    <citation type="journal article" date="2014" name="Int. J. Syst. Evol. Microbiol.">
        <title>Complete genome sequence of Corynebacterium casei LMG S-19264T (=DSM 44701T), isolated from a smear-ripened cheese.</title>
        <authorList>
            <consortium name="US DOE Joint Genome Institute (JGI-PGF)"/>
            <person name="Walter F."/>
            <person name="Albersmeier A."/>
            <person name="Kalinowski J."/>
            <person name="Ruckert C."/>
        </authorList>
    </citation>
    <scope>NUCLEOTIDE SEQUENCE</scope>
    <source>
        <strain evidence="7">KCTC 32337</strain>
    </source>
</reference>
<evidence type="ECO:0000313" key="7">
    <source>
        <dbReference type="EMBL" id="GGZ74230.1"/>
    </source>
</evidence>
<evidence type="ECO:0000256" key="3">
    <source>
        <dbReference type="ARBA" id="ARBA00022801"/>
    </source>
</evidence>
<evidence type="ECO:0000259" key="6">
    <source>
        <dbReference type="PROSITE" id="PS51762"/>
    </source>
</evidence>
<evidence type="ECO:0000313" key="8">
    <source>
        <dbReference type="Proteomes" id="UP000622604"/>
    </source>
</evidence>
<dbReference type="InterPro" id="IPR050546">
    <property type="entry name" value="Glycosyl_Hydrlase_16"/>
</dbReference>
<protein>
    <recommendedName>
        <fullName evidence="6">GH16 domain-containing protein</fullName>
    </recommendedName>
</protein>
<evidence type="ECO:0000256" key="4">
    <source>
        <dbReference type="ARBA" id="ARBA00023295"/>
    </source>
</evidence>
<dbReference type="PROSITE" id="PS51762">
    <property type="entry name" value="GH16_2"/>
    <property type="match status" value="1"/>
</dbReference>
<gene>
    <name evidence="7" type="ORF">GCM10011274_35730</name>
</gene>
<dbReference type="Gene3D" id="2.60.120.200">
    <property type="match status" value="1"/>
</dbReference>
<dbReference type="SUPFAM" id="SSF49899">
    <property type="entry name" value="Concanavalin A-like lectins/glucanases"/>
    <property type="match status" value="1"/>
</dbReference>
<sequence length="284" mass="32530">MNINFRKIVKSVSVVCVLSASALTHAVTPDVDGEGNWLINDAGFTFDANVSDEFNQAGQWQTPDTAKWNRYHPTGWLGNNSFTYSNTLAYTHQGNLVLEARQGDFLGDKHTTGIVSSKQPLKYGYFEVRAKAAKNNIASSFWFFNRNNSNGDQYEIDVYEHFPYVGWNDQTKSKSNIHHFVWTQQTGNVDQIPNYSYAAQLENGGVNTDWHTYGVMRTPAGIYFYVDGKKVRTIWKSAVNPADYPGDVDMPVILDILVYDWQSGDNEPRQERSYYYVDYFRAWR</sequence>
<dbReference type="GO" id="GO:0033916">
    <property type="term" value="F:beta-agarase activity"/>
    <property type="evidence" value="ECO:0007669"/>
    <property type="project" value="InterPro"/>
</dbReference>
<accession>A0A8H9M1P0</accession>
<dbReference type="AlphaFoldDB" id="A0A8H9M1P0"/>
<comment type="similarity">
    <text evidence="1">Belongs to the glycosyl hydrolase 16 family.</text>
</comment>
<keyword evidence="3" id="KW-0378">Hydrolase</keyword>
<feature type="signal peptide" evidence="5">
    <location>
        <begin position="1"/>
        <end position="26"/>
    </location>
</feature>
<name>A0A8H9M1P0_9ALTE</name>
<evidence type="ECO:0000256" key="2">
    <source>
        <dbReference type="ARBA" id="ARBA00022729"/>
    </source>
</evidence>
<comment type="caution">
    <text evidence="7">The sequence shown here is derived from an EMBL/GenBank/DDBJ whole genome shotgun (WGS) entry which is preliminary data.</text>
</comment>
<organism evidence="7 8">
    <name type="scientific">Paraglaciecola chathamensis</name>
    <dbReference type="NCBI Taxonomy" id="368405"/>
    <lineage>
        <taxon>Bacteria</taxon>
        <taxon>Pseudomonadati</taxon>
        <taxon>Pseudomonadota</taxon>
        <taxon>Gammaproteobacteria</taxon>
        <taxon>Alteromonadales</taxon>
        <taxon>Alteromonadaceae</taxon>
        <taxon>Paraglaciecola</taxon>
    </lineage>
</organism>
<dbReference type="PANTHER" id="PTHR10963:SF55">
    <property type="entry name" value="GLYCOSIDE HYDROLASE FAMILY 16 PROTEIN"/>
    <property type="match status" value="1"/>
</dbReference>
<dbReference type="Proteomes" id="UP000622604">
    <property type="component" value="Unassembled WGS sequence"/>
</dbReference>
<dbReference type="InterPro" id="IPR013320">
    <property type="entry name" value="ConA-like_dom_sf"/>
</dbReference>
<keyword evidence="4" id="KW-0326">Glycosidase</keyword>
<dbReference type="EMBL" id="BMZC01000011">
    <property type="protein sequence ID" value="GGZ74230.1"/>
    <property type="molecule type" value="Genomic_DNA"/>
</dbReference>
<evidence type="ECO:0000256" key="5">
    <source>
        <dbReference type="SAM" id="SignalP"/>
    </source>
</evidence>
<dbReference type="RefSeq" id="WP_191866798.1">
    <property type="nucleotide sequence ID" value="NZ_BMZC01000011.1"/>
</dbReference>
<evidence type="ECO:0000256" key="1">
    <source>
        <dbReference type="ARBA" id="ARBA00006865"/>
    </source>
</evidence>
<dbReference type="GO" id="GO:0005975">
    <property type="term" value="P:carbohydrate metabolic process"/>
    <property type="evidence" value="ECO:0007669"/>
    <property type="project" value="InterPro"/>
</dbReference>